<dbReference type="PRINTS" id="PR00996">
    <property type="entry name" value="CHERMTFRASE"/>
</dbReference>
<evidence type="ECO:0000313" key="5">
    <source>
        <dbReference type="EMBL" id="ABQ26633.1"/>
    </source>
</evidence>
<dbReference type="GO" id="GO:0008757">
    <property type="term" value="F:S-adenosylmethionine-dependent methyltransferase activity"/>
    <property type="evidence" value="ECO:0007669"/>
    <property type="project" value="InterPro"/>
</dbReference>
<name>A5G4B5_GEOUR</name>
<dbReference type="PROSITE" id="PS50123">
    <property type="entry name" value="CHER"/>
    <property type="match status" value="1"/>
</dbReference>
<dbReference type="EMBL" id="CP000698">
    <property type="protein sequence ID" value="ABQ26633.1"/>
    <property type="molecule type" value="Genomic_DNA"/>
</dbReference>
<evidence type="ECO:0000259" key="4">
    <source>
        <dbReference type="PROSITE" id="PS50123"/>
    </source>
</evidence>
<dbReference type="AlphaFoldDB" id="A5G4B5"/>
<evidence type="ECO:0000256" key="1">
    <source>
        <dbReference type="ARBA" id="ARBA00022603"/>
    </source>
</evidence>
<dbReference type="PANTHER" id="PTHR24422">
    <property type="entry name" value="CHEMOTAXIS PROTEIN METHYLTRANSFERASE"/>
    <property type="match status" value="1"/>
</dbReference>
<dbReference type="InterPro" id="IPR000780">
    <property type="entry name" value="CheR_MeTrfase"/>
</dbReference>
<dbReference type="HOGENOM" id="CLU_025854_1_2_7"/>
<evidence type="ECO:0000313" key="6">
    <source>
        <dbReference type="Proteomes" id="UP000006695"/>
    </source>
</evidence>
<dbReference type="RefSeq" id="WP_011939323.1">
    <property type="nucleotide sequence ID" value="NC_009483.1"/>
</dbReference>
<organism evidence="5 6">
    <name type="scientific">Geotalea uraniireducens (strain Rf4)</name>
    <name type="common">Geobacter uraniireducens</name>
    <dbReference type="NCBI Taxonomy" id="351605"/>
    <lineage>
        <taxon>Bacteria</taxon>
        <taxon>Pseudomonadati</taxon>
        <taxon>Thermodesulfobacteriota</taxon>
        <taxon>Desulfuromonadia</taxon>
        <taxon>Geobacterales</taxon>
        <taxon>Geobacteraceae</taxon>
        <taxon>Geotalea</taxon>
    </lineage>
</organism>
<dbReference type="Pfam" id="PF01739">
    <property type="entry name" value="CheR"/>
    <property type="match status" value="1"/>
</dbReference>
<protein>
    <submittedName>
        <fullName evidence="5">MCP methyltransferase, CheR-type</fullName>
    </submittedName>
</protein>
<keyword evidence="6" id="KW-1185">Reference proteome</keyword>
<evidence type="ECO:0000256" key="3">
    <source>
        <dbReference type="ARBA" id="ARBA00022691"/>
    </source>
</evidence>
<accession>A5G4B5</accession>
<dbReference type="InterPro" id="IPR022642">
    <property type="entry name" value="CheR_C"/>
</dbReference>
<dbReference type="InterPro" id="IPR050903">
    <property type="entry name" value="Bact_Chemotaxis_MeTrfase"/>
</dbReference>
<dbReference type="InterPro" id="IPR029063">
    <property type="entry name" value="SAM-dependent_MTases_sf"/>
</dbReference>
<evidence type="ECO:0000256" key="2">
    <source>
        <dbReference type="ARBA" id="ARBA00022679"/>
    </source>
</evidence>
<dbReference type="GO" id="GO:0032259">
    <property type="term" value="P:methylation"/>
    <property type="evidence" value="ECO:0007669"/>
    <property type="project" value="UniProtKB-KW"/>
</dbReference>
<dbReference type="STRING" id="351605.Gura_2454"/>
<keyword evidence="2 5" id="KW-0808">Transferase</keyword>
<sequence>MSAEGGDEAVTFDRFLQEAALLEELVWRKYRRRSARHRVELRMKELGLDGFDAYLDLLRSDPEETSGLADLMRVTVSRFFREREQWSTLADKVIPALLAAKTDADVLRAWSAGCCGGEEPYTLAMVWLESIAPFHPGSAIEIIASDIDEASLERAGAARYYSSSLREVPPDARARFFIREKGLWSLAGEVKGLVRLERRNVMSDPLPFGMDLVLCRYLAFTYYRGERLLAATLRLWQALRPGGVLMVGKKERLAGPSSAFFEPWPGCDGFYRRKEVQSN</sequence>
<keyword evidence="3" id="KW-0949">S-adenosyl-L-methionine</keyword>
<dbReference type="PANTHER" id="PTHR24422:SF19">
    <property type="entry name" value="CHEMOTAXIS PROTEIN METHYLTRANSFERASE"/>
    <property type="match status" value="1"/>
</dbReference>
<dbReference type="SUPFAM" id="SSF53335">
    <property type="entry name" value="S-adenosyl-L-methionine-dependent methyltransferases"/>
    <property type="match status" value="1"/>
</dbReference>
<dbReference type="SMART" id="SM00138">
    <property type="entry name" value="MeTrc"/>
    <property type="match status" value="1"/>
</dbReference>
<feature type="domain" description="CheR-type methyltransferase" evidence="4">
    <location>
        <begin position="30"/>
        <end position="262"/>
    </location>
</feature>
<dbReference type="KEGG" id="gur:Gura_2454"/>
<gene>
    <name evidence="5" type="ordered locus">Gura_2454</name>
</gene>
<dbReference type="Gene3D" id="3.40.50.150">
    <property type="entry name" value="Vaccinia Virus protein VP39"/>
    <property type="match status" value="1"/>
</dbReference>
<dbReference type="SUPFAM" id="SSF47757">
    <property type="entry name" value="Chemotaxis receptor methyltransferase CheR, N-terminal domain"/>
    <property type="match status" value="1"/>
</dbReference>
<reference evidence="5 6" key="1">
    <citation type="submission" date="2007-05" db="EMBL/GenBank/DDBJ databases">
        <title>Complete sequence of Geobacter uraniireducens Rf4.</title>
        <authorList>
            <consortium name="US DOE Joint Genome Institute"/>
            <person name="Copeland A."/>
            <person name="Lucas S."/>
            <person name="Lapidus A."/>
            <person name="Barry K."/>
            <person name="Detter J.C."/>
            <person name="Glavina del Rio T."/>
            <person name="Hammon N."/>
            <person name="Israni S."/>
            <person name="Dalin E."/>
            <person name="Tice H."/>
            <person name="Pitluck S."/>
            <person name="Chertkov O."/>
            <person name="Brettin T."/>
            <person name="Bruce D."/>
            <person name="Han C."/>
            <person name="Schmutz J."/>
            <person name="Larimer F."/>
            <person name="Land M."/>
            <person name="Hauser L."/>
            <person name="Kyrpides N."/>
            <person name="Mikhailova N."/>
            <person name="Shelobolina E."/>
            <person name="Aklujkar M."/>
            <person name="Lovley D."/>
            <person name="Richardson P."/>
        </authorList>
    </citation>
    <scope>NUCLEOTIDE SEQUENCE [LARGE SCALE GENOMIC DNA]</scope>
    <source>
        <strain evidence="5 6">Rf4</strain>
    </source>
</reference>
<dbReference type="OrthoDB" id="9786165at2"/>
<dbReference type="Proteomes" id="UP000006695">
    <property type="component" value="Chromosome"/>
</dbReference>
<proteinExistence type="predicted"/>
<keyword evidence="1 5" id="KW-0489">Methyltransferase</keyword>